<feature type="transmembrane region" description="Helical" evidence="7">
    <location>
        <begin position="310"/>
        <end position="333"/>
    </location>
</feature>
<comment type="subcellular location">
    <subcellularLocation>
        <location evidence="1">Membrane</location>
        <topology evidence="1">Multi-pass membrane protein</topology>
    </subcellularLocation>
</comment>
<feature type="compositionally biased region" description="Polar residues" evidence="6">
    <location>
        <begin position="1"/>
        <end position="12"/>
    </location>
</feature>
<protein>
    <recommendedName>
        <fullName evidence="8">Ferric oxidoreductase domain-containing protein</fullName>
    </recommendedName>
</protein>
<evidence type="ECO:0000256" key="2">
    <source>
        <dbReference type="ARBA" id="ARBA00007729"/>
    </source>
</evidence>
<organism evidence="9 10">
    <name type="scientific">Staurois parvus</name>
    <dbReference type="NCBI Taxonomy" id="386267"/>
    <lineage>
        <taxon>Eukaryota</taxon>
        <taxon>Metazoa</taxon>
        <taxon>Chordata</taxon>
        <taxon>Craniata</taxon>
        <taxon>Vertebrata</taxon>
        <taxon>Euteleostomi</taxon>
        <taxon>Amphibia</taxon>
        <taxon>Batrachia</taxon>
        <taxon>Anura</taxon>
        <taxon>Neobatrachia</taxon>
        <taxon>Ranoidea</taxon>
        <taxon>Ranidae</taxon>
        <taxon>Staurois</taxon>
    </lineage>
</organism>
<dbReference type="InterPro" id="IPR013130">
    <property type="entry name" value="Fe3_Rdtase_TM_dom"/>
</dbReference>
<evidence type="ECO:0000256" key="4">
    <source>
        <dbReference type="ARBA" id="ARBA00022989"/>
    </source>
</evidence>
<dbReference type="EMBL" id="CATNWA010014798">
    <property type="protein sequence ID" value="CAI9576035.1"/>
    <property type="molecule type" value="Genomic_DNA"/>
</dbReference>
<feature type="transmembrane region" description="Helical" evidence="7">
    <location>
        <begin position="98"/>
        <end position="119"/>
    </location>
</feature>
<feature type="region of interest" description="Disordered" evidence="6">
    <location>
        <begin position="1"/>
        <end position="20"/>
    </location>
</feature>
<gene>
    <name evidence="9" type="ORF">SPARVUS_LOCUS8333793</name>
</gene>
<dbReference type="PANTHER" id="PTHR14239">
    <property type="entry name" value="DUDULIN-RELATED"/>
    <property type="match status" value="1"/>
</dbReference>
<sequence>MEENETGIQSSTTDDEINYNGTGNGDIWQWAAKKSQDMECEKKLNIDLQLRCDSPGSDSLDPDSLDRAIYYDVLDWDTVSSSQRTSLFPKWRLPMKMAFLLALFMFMYTFLREVLYPYVTKSKNEFYRIPILVVNKVLPVVAITLLTMAYLPGIFATVIQLHRGTKYKRFPSWLNTWMLRRKQFGLLSFFIGAMHAIYSLSYPMRRSYRYKLLNWAYEQVKQQKESSWIEHDVWRMEIYVCLGIISLAILGILAVASIPSVSHSLSWREYQFIQSKMGYVALLLSTAHTLVFAWNKWADVSQFIWCMPPSFMLAVFLPILVLLCRAIFLLPCFSKRIQKIRYGWEATKPMNKNCVLTHM</sequence>
<evidence type="ECO:0000313" key="9">
    <source>
        <dbReference type="EMBL" id="CAI9576035.1"/>
    </source>
</evidence>
<evidence type="ECO:0000256" key="5">
    <source>
        <dbReference type="ARBA" id="ARBA00023136"/>
    </source>
</evidence>
<proteinExistence type="inferred from homology"/>
<dbReference type="Pfam" id="PF01794">
    <property type="entry name" value="Ferric_reduct"/>
    <property type="match status" value="1"/>
</dbReference>
<evidence type="ECO:0000259" key="8">
    <source>
        <dbReference type="Pfam" id="PF01794"/>
    </source>
</evidence>
<reference evidence="9" key="1">
    <citation type="submission" date="2023-05" db="EMBL/GenBank/DDBJ databases">
        <authorList>
            <person name="Stuckert A."/>
        </authorList>
    </citation>
    <scope>NUCLEOTIDE SEQUENCE</scope>
</reference>
<dbReference type="InterPro" id="IPR051267">
    <property type="entry name" value="STEAP_metalloreductase"/>
</dbReference>
<feature type="transmembrane region" description="Helical" evidence="7">
    <location>
        <begin position="139"/>
        <end position="162"/>
    </location>
</feature>
<evidence type="ECO:0000256" key="3">
    <source>
        <dbReference type="ARBA" id="ARBA00022692"/>
    </source>
</evidence>
<accession>A0ABN9DTU0</accession>
<dbReference type="Proteomes" id="UP001162483">
    <property type="component" value="Unassembled WGS sequence"/>
</dbReference>
<comment type="similarity">
    <text evidence="2">Belongs to the STEAP family.</text>
</comment>
<feature type="transmembrane region" description="Helical" evidence="7">
    <location>
        <begin position="236"/>
        <end position="258"/>
    </location>
</feature>
<feature type="domain" description="Ferric oxidoreductase" evidence="8">
    <location>
        <begin position="140"/>
        <end position="272"/>
    </location>
</feature>
<dbReference type="PANTHER" id="PTHR14239:SF3">
    <property type="entry name" value="METALLOREDUCTASE STEAP1-RELATED"/>
    <property type="match status" value="1"/>
</dbReference>
<keyword evidence="5 7" id="KW-0472">Membrane</keyword>
<name>A0ABN9DTU0_9NEOB</name>
<feature type="transmembrane region" description="Helical" evidence="7">
    <location>
        <begin position="183"/>
        <end position="202"/>
    </location>
</feature>
<comment type="caution">
    <text evidence="9">The sequence shown here is derived from an EMBL/GenBank/DDBJ whole genome shotgun (WGS) entry which is preliminary data.</text>
</comment>
<evidence type="ECO:0000313" key="10">
    <source>
        <dbReference type="Proteomes" id="UP001162483"/>
    </source>
</evidence>
<keyword evidence="10" id="KW-1185">Reference proteome</keyword>
<keyword evidence="4 7" id="KW-1133">Transmembrane helix</keyword>
<keyword evidence="3 7" id="KW-0812">Transmembrane</keyword>
<evidence type="ECO:0000256" key="7">
    <source>
        <dbReference type="SAM" id="Phobius"/>
    </source>
</evidence>
<evidence type="ECO:0000256" key="1">
    <source>
        <dbReference type="ARBA" id="ARBA00004141"/>
    </source>
</evidence>
<evidence type="ECO:0000256" key="6">
    <source>
        <dbReference type="SAM" id="MobiDB-lite"/>
    </source>
</evidence>